<protein>
    <submittedName>
        <fullName evidence="2">DUF1090 domain-containing protein</fullName>
    </submittedName>
</protein>
<dbReference type="InterPro" id="IPR009468">
    <property type="entry name" value="DUF1090"/>
</dbReference>
<proteinExistence type="predicted"/>
<keyword evidence="3" id="KW-1185">Reference proteome</keyword>
<keyword evidence="1" id="KW-0175">Coiled coil</keyword>
<feature type="coiled-coil region" evidence="1">
    <location>
        <begin position="71"/>
        <end position="136"/>
    </location>
</feature>
<dbReference type="RefSeq" id="WP_165313956.1">
    <property type="nucleotide sequence ID" value="NZ_CP049332.1"/>
</dbReference>
<reference evidence="2 3" key="1">
    <citation type="submission" date="2020-02" db="EMBL/GenBank/DDBJ databases">
        <title>A complete genome of a marine bacterium Vibrio sp. ZWAL4003 isolated from the mangrove sediment with the ability to degrade polysaccharides.</title>
        <authorList>
            <person name="Wu J."/>
            <person name="Qu W."/>
            <person name="Zeng R."/>
        </authorList>
    </citation>
    <scope>NUCLEOTIDE SEQUENCE [LARGE SCALE GENOMIC DNA]</scope>
    <source>
        <strain evidence="2 3">ZWAL4003</strain>
    </source>
</reference>
<dbReference type="AlphaFoldDB" id="A0A6G7CQH7"/>
<evidence type="ECO:0000256" key="1">
    <source>
        <dbReference type="SAM" id="Coils"/>
    </source>
</evidence>
<dbReference type="Pfam" id="PF06476">
    <property type="entry name" value="DUF1090"/>
    <property type="match status" value="1"/>
</dbReference>
<dbReference type="Proteomes" id="UP000503003">
    <property type="component" value="Chromosome 2"/>
</dbReference>
<dbReference type="EMBL" id="CP049332">
    <property type="protein sequence ID" value="QIH44296.1"/>
    <property type="molecule type" value="Genomic_DNA"/>
</dbReference>
<dbReference type="KEGG" id="vzi:G5S32_20320"/>
<organism evidence="2 3">
    <name type="scientific">Vibrio ziniensis</name>
    <dbReference type="NCBI Taxonomy" id="2711221"/>
    <lineage>
        <taxon>Bacteria</taxon>
        <taxon>Pseudomonadati</taxon>
        <taxon>Pseudomonadota</taxon>
        <taxon>Gammaproteobacteria</taxon>
        <taxon>Vibrionales</taxon>
        <taxon>Vibrionaceae</taxon>
        <taxon>Vibrio</taxon>
    </lineage>
</organism>
<accession>A0A6G7CQH7</accession>
<evidence type="ECO:0000313" key="3">
    <source>
        <dbReference type="Proteomes" id="UP000503003"/>
    </source>
</evidence>
<gene>
    <name evidence="2" type="ORF">G5S32_20320</name>
</gene>
<sequence length="141" mass="15755">MMAGLLLSGTTIAAQSASSCSVLTGCERKICEKESELEKAKEYGDVSKILGLQNSLVHVKDSCAQNPNLTSAEYQADLKELREEYKEDLDDALDEYEDDLAEAKAEGKADKVARAKEKYEQKVQKVTDEYQRKLQLMQVVE</sequence>
<name>A0A6G7CQH7_9VIBR</name>
<evidence type="ECO:0000313" key="2">
    <source>
        <dbReference type="EMBL" id="QIH44296.1"/>
    </source>
</evidence>